<name>A0A8J7YN85_9EURY</name>
<dbReference type="InterPro" id="IPR002586">
    <property type="entry name" value="CobQ/CobB/MinD/ParA_Nub-bd_dom"/>
</dbReference>
<evidence type="ECO:0000313" key="3">
    <source>
        <dbReference type="Proteomes" id="UP000783863"/>
    </source>
</evidence>
<dbReference type="Gene3D" id="3.40.50.300">
    <property type="entry name" value="P-loop containing nucleotide triphosphate hydrolases"/>
    <property type="match status" value="1"/>
</dbReference>
<dbReference type="InterPro" id="IPR027417">
    <property type="entry name" value="P-loop_NTPase"/>
</dbReference>
<dbReference type="PANTHER" id="PTHR43384">
    <property type="entry name" value="SEPTUM SITE-DETERMINING PROTEIN MIND HOMOLOG, CHLOROPLASTIC-RELATED"/>
    <property type="match status" value="1"/>
</dbReference>
<keyword evidence="3" id="KW-1185">Reference proteome</keyword>
<dbReference type="AlphaFoldDB" id="A0A8J7YN85"/>
<proteinExistence type="predicted"/>
<evidence type="ECO:0000313" key="2">
    <source>
        <dbReference type="EMBL" id="MBX0304283.1"/>
    </source>
</evidence>
<dbReference type="PANTHER" id="PTHR43384:SF10">
    <property type="entry name" value="ATPASE INVOLVED IN CHROMOSOME PARTITIONING, PARA_MIND FAMILY"/>
    <property type="match status" value="1"/>
</dbReference>
<dbReference type="GO" id="GO:0016887">
    <property type="term" value="F:ATP hydrolysis activity"/>
    <property type="evidence" value="ECO:0007669"/>
    <property type="project" value="TreeGrafter"/>
</dbReference>
<reference evidence="2" key="1">
    <citation type="submission" date="2021-06" db="EMBL/GenBank/DDBJ databases">
        <title>Halomicroarcula sp. F24A a new haloarchaeum isolated from saline soil.</title>
        <authorList>
            <person name="Duran-Viseras A."/>
            <person name="Sanchez-Porro C."/>
            <person name="Ventosa A."/>
        </authorList>
    </citation>
    <scope>NUCLEOTIDE SEQUENCE</scope>
    <source>
        <strain evidence="2">F24A</strain>
    </source>
</reference>
<dbReference type="Proteomes" id="UP000783863">
    <property type="component" value="Unassembled WGS sequence"/>
</dbReference>
<dbReference type="GO" id="GO:0009898">
    <property type="term" value="C:cytoplasmic side of plasma membrane"/>
    <property type="evidence" value="ECO:0007669"/>
    <property type="project" value="TreeGrafter"/>
</dbReference>
<feature type="domain" description="CobQ/CobB/MinD/ParA nucleotide binding" evidence="1">
    <location>
        <begin position="7"/>
        <end position="198"/>
    </location>
</feature>
<dbReference type="InterPro" id="IPR050625">
    <property type="entry name" value="ParA/MinD_ATPase"/>
</dbReference>
<dbReference type="GO" id="GO:0005829">
    <property type="term" value="C:cytosol"/>
    <property type="evidence" value="ECO:0007669"/>
    <property type="project" value="TreeGrafter"/>
</dbReference>
<protein>
    <submittedName>
        <fullName evidence="2">P-loop NTPase</fullName>
    </submittedName>
</protein>
<sequence>MRGHCYAVASGKGGVGKTTTAVNTATELAGRGYDVVVVDADLAMTNLGRVVGVDHEPTLHDVLAGDASLEAAIHDDGEFAVVPGTDDIGKIRDAEPAELRRVIKRLQTGFEVVIVDTGAGVDHETMVGCGLADDVVLVTTPDETALTDTKKSREMVETVDGNVLGVVVTRVPNAAAATSAADELGAELLGAVPEAPEVVGDEPVVTTAPDSVVAAAYGDIAERLTAAVDAAGTAAADEQAVGDD</sequence>
<dbReference type="EMBL" id="RKLQ01000002">
    <property type="protein sequence ID" value="MBX0304283.1"/>
    <property type="molecule type" value="Genomic_DNA"/>
</dbReference>
<organism evidence="2 3">
    <name type="scientific">Haloarcula salinisoli</name>
    <dbReference type="NCBI Taxonomy" id="2487746"/>
    <lineage>
        <taxon>Archaea</taxon>
        <taxon>Methanobacteriati</taxon>
        <taxon>Methanobacteriota</taxon>
        <taxon>Stenosarchaea group</taxon>
        <taxon>Halobacteria</taxon>
        <taxon>Halobacteriales</taxon>
        <taxon>Haloarculaceae</taxon>
        <taxon>Haloarcula</taxon>
    </lineage>
</organism>
<comment type="caution">
    <text evidence="2">The sequence shown here is derived from an EMBL/GenBank/DDBJ whole genome shotgun (WGS) entry which is preliminary data.</text>
</comment>
<dbReference type="GO" id="GO:0005524">
    <property type="term" value="F:ATP binding"/>
    <property type="evidence" value="ECO:0007669"/>
    <property type="project" value="TreeGrafter"/>
</dbReference>
<dbReference type="RefSeq" id="WP_220588504.1">
    <property type="nucleotide sequence ID" value="NZ_RKLQ01000002.1"/>
</dbReference>
<dbReference type="SUPFAM" id="SSF52540">
    <property type="entry name" value="P-loop containing nucleoside triphosphate hydrolases"/>
    <property type="match status" value="1"/>
</dbReference>
<dbReference type="GO" id="GO:0051782">
    <property type="term" value="P:negative regulation of cell division"/>
    <property type="evidence" value="ECO:0007669"/>
    <property type="project" value="TreeGrafter"/>
</dbReference>
<evidence type="ECO:0000259" key="1">
    <source>
        <dbReference type="Pfam" id="PF01656"/>
    </source>
</evidence>
<dbReference type="Pfam" id="PF01656">
    <property type="entry name" value="CbiA"/>
    <property type="match status" value="1"/>
</dbReference>
<accession>A0A8J7YN85</accession>
<gene>
    <name evidence="2" type="ORF">EGD98_11450</name>
</gene>